<proteinExistence type="predicted"/>
<dbReference type="Proteomes" id="UP000076580">
    <property type="component" value="Chromosome 03"/>
</dbReference>
<dbReference type="GeneID" id="63718937"/>
<dbReference type="AlphaFoldDB" id="A0A151GB55"/>
<feature type="region of interest" description="Disordered" evidence="1">
    <location>
        <begin position="1"/>
        <end position="139"/>
    </location>
</feature>
<evidence type="ECO:0000256" key="1">
    <source>
        <dbReference type="SAM" id="MobiDB-lite"/>
    </source>
</evidence>
<sequence length="173" mass="18534">MPDTEGPVDRTQSQRQRRGGYNVRRRGRGGNALARVDGPDSGTRNVAAQNDVPQLSSQPSSQPESQLSSSRGSQSTANEAGRRPRGRNNRGGRRHRPDDSNPSRRGTPGPATSRAFGGHLTGADVEEPSATSLSADAPAFVPGRPVTSRRHVLLRCPWPVRPPPCSSLLTPMM</sequence>
<feature type="compositionally biased region" description="Basic residues" evidence="1">
    <location>
        <begin position="83"/>
        <end position="95"/>
    </location>
</feature>
<feature type="compositionally biased region" description="Basic residues" evidence="1">
    <location>
        <begin position="15"/>
        <end position="28"/>
    </location>
</feature>
<name>A0A151GB55_DRECN</name>
<feature type="compositionally biased region" description="Low complexity" evidence="1">
    <location>
        <begin position="53"/>
        <end position="75"/>
    </location>
</feature>
<reference evidence="2 3" key="1">
    <citation type="journal article" date="2016" name="Sci. Rep.">
        <title>Insights into Adaptations to a Near-Obligate Nematode Endoparasitic Lifestyle from the Finished Genome of Drechmeria coniospora.</title>
        <authorList>
            <person name="Zhang L."/>
            <person name="Zhou Z."/>
            <person name="Guo Q."/>
            <person name="Fokkens L."/>
            <person name="Miskei M."/>
            <person name="Pocsi I."/>
            <person name="Zhang W."/>
            <person name="Chen M."/>
            <person name="Wang L."/>
            <person name="Sun Y."/>
            <person name="Donzelli B.G."/>
            <person name="Gibson D.M."/>
            <person name="Nelson D.R."/>
            <person name="Luo J.G."/>
            <person name="Rep M."/>
            <person name="Liu H."/>
            <person name="Yang S."/>
            <person name="Wang J."/>
            <person name="Krasnoff S.B."/>
            <person name="Xu Y."/>
            <person name="Molnar I."/>
            <person name="Lin M."/>
        </authorList>
    </citation>
    <scope>NUCLEOTIDE SEQUENCE [LARGE SCALE GENOMIC DNA]</scope>
    <source>
        <strain evidence="2 3">ARSEF 6962</strain>
    </source>
</reference>
<evidence type="ECO:0000313" key="3">
    <source>
        <dbReference type="Proteomes" id="UP000076580"/>
    </source>
</evidence>
<keyword evidence="3" id="KW-1185">Reference proteome</keyword>
<dbReference type="EMBL" id="LAYC01000003">
    <property type="protein sequence ID" value="KYK54337.1"/>
    <property type="molecule type" value="Genomic_DNA"/>
</dbReference>
<organism evidence="2 3">
    <name type="scientific">Drechmeria coniospora</name>
    <name type="common">Nematophagous fungus</name>
    <name type="synonym">Meria coniospora</name>
    <dbReference type="NCBI Taxonomy" id="98403"/>
    <lineage>
        <taxon>Eukaryota</taxon>
        <taxon>Fungi</taxon>
        <taxon>Dikarya</taxon>
        <taxon>Ascomycota</taxon>
        <taxon>Pezizomycotina</taxon>
        <taxon>Sordariomycetes</taxon>
        <taxon>Hypocreomycetidae</taxon>
        <taxon>Hypocreales</taxon>
        <taxon>Ophiocordycipitaceae</taxon>
        <taxon>Drechmeria</taxon>
    </lineage>
</organism>
<protein>
    <submittedName>
        <fullName evidence="2">Uncharacterized protein</fullName>
    </submittedName>
</protein>
<feature type="compositionally biased region" description="Polar residues" evidence="1">
    <location>
        <begin position="42"/>
        <end position="52"/>
    </location>
</feature>
<dbReference type="InParanoid" id="A0A151GB55"/>
<dbReference type="STRING" id="98403.A0A151GB55"/>
<comment type="caution">
    <text evidence="2">The sequence shown here is derived from an EMBL/GenBank/DDBJ whole genome shotgun (WGS) entry which is preliminary data.</text>
</comment>
<evidence type="ECO:0000313" key="2">
    <source>
        <dbReference type="EMBL" id="KYK54337.1"/>
    </source>
</evidence>
<dbReference type="RefSeq" id="XP_040653689.1">
    <property type="nucleotide sequence ID" value="XM_040803585.1"/>
</dbReference>
<accession>A0A151GB55</accession>
<gene>
    <name evidence="2" type="ORF">DCS_06294</name>
</gene>